<sequence length="80" mass="9065">MHILNKVAKMNVNLNRNALVILLYRGGILEKRKTKLSGWVYIAKPPITTAERLLDVAQQSQEVSANVKNILGCKRQFDKC</sequence>
<gene>
    <name evidence="1" type="ORF">OJAV_G00045630</name>
</gene>
<keyword evidence="2" id="KW-1185">Reference proteome</keyword>
<dbReference type="EMBL" id="CM012441">
    <property type="protein sequence ID" value="RVE73070.1"/>
    <property type="molecule type" value="Genomic_DNA"/>
</dbReference>
<organism evidence="1 2">
    <name type="scientific">Oryzias javanicus</name>
    <name type="common">Javanese ricefish</name>
    <name type="synonym">Aplocheilus javanicus</name>
    <dbReference type="NCBI Taxonomy" id="123683"/>
    <lineage>
        <taxon>Eukaryota</taxon>
        <taxon>Metazoa</taxon>
        <taxon>Chordata</taxon>
        <taxon>Craniata</taxon>
        <taxon>Vertebrata</taxon>
        <taxon>Euteleostomi</taxon>
        <taxon>Actinopterygii</taxon>
        <taxon>Neopterygii</taxon>
        <taxon>Teleostei</taxon>
        <taxon>Neoteleostei</taxon>
        <taxon>Acanthomorphata</taxon>
        <taxon>Ovalentaria</taxon>
        <taxon>Atherinomorphae</taxon>
        <taxon>Beloniformes</taxon>
        <taxon>Adrianichthyidae</taxon>
        <taxon>Oryziinae</taxon>
        <taxon>Oryzias</taxon>
    </lineage>
</organism>
<evidence type="ECO:0000313" key="2">
    <source>
        <dbReference type="Proteomes" id="UP000283210"/>
    </source>
</evidence>
<dbReference type="AlphaFoldDB" id="A0A3S2PQD4"/>
<protein>
    <submittedName>
        <fullName evidence="1">Uncharacterized protein</fullName>
    </submittedName>
</protein>
<dbReference type="Proteomes" id="UP000283210">
    <property type="component" value="Chromosome 5"/>
</dbReference>
<name>A0A3S2PQD4_ORYJA</name>
<proteinExistence type="predicted"/>
<reference evidence="1 2" key="1">
    <citation type="submission" date="2018-11" db="EMBL/GenBank/DDBJ databases">
        <authorList>
            <person name="Lopez-Roques C."/>
            <person name="Donnadieu C."/>
            <person name="Bouchez O."/>
            <person name="Klopp C."/>
            <person name="Cabau C."/>
            <person name="Zahm M."/>
        </authorList>
    </citation>
    <scope>NUCLEOTIDE SEQUENCE [LARGE SCALE GENOMIC DNA]</scope>
    <source>
        <strain evidence="1">RS831</strain>
        <tissue evidence="1">Whole body</tissue>
    </source>
</reference>
<reference evidence="1 2" key="2">
    <citation type="submission" date="2019-01" db="EMBL/GenBank/DDBJ databases">
        <title>A chromosome length genome reference of the Java medaka (oryzias javanicus).</title>
        <authorList>
            <person name="Herpin A."/>
            <person name="Takehana Y."/>
            <person name="Naruse K."/>
            <person name="Ansai S."/>
            <person name="Kawaguchi M."/>
        </authorList>
    </citation>
    <scope>NUCLEOTIDE SEQUENCE [LARGE SCALE GENOMIC DNA]</scope>
    <source>
        <strain evidence="1">RS831</strain>
        <tissue evidence="1">Whole body</tissue>
    </source>
</reference>
<evidence type="ECO:0000313" key="1">
    <source>
        <dbReference type="EMBL" id="RVE73070.1"/>
    </source>
</evidence>
<accession>A0A3S2PQD4</accession>